<sequence length="199" mass="23350">MEEILACIKAKYEKYRSINQSFVIGINGIDCSGKTTFAKLVSKYFTHYKIENVCRDIDNFNNPAIESETYKAFVSGSWDEEDLNKYYELIINFSDATRVVSESKKKYSVVILEGIFIYKPQLVDIFDLKIYLDIDISLGRKRFAKRRSIERDKRPFDIYDEIWMLSHLRYESEVHPKRISDLVIDYNAESQPVLHGNIS</sequence>
<organism evidence="1">
    <name type="scientific">uncultured marine microorganism HF4000_APKG10F17</name>
    <dbReference type="NCBI Taxonomy" id="455558"/>
    <lineage>
        <taxon>unclassified sequences</taxon>
        <taxon>environmental samples</taxon>
    </lineage>
</organism>
<keyword evidence="1" id="KW-0418">Kinase</keyword>
<dbReference type="EMBL" id="EU016666">
    <property type="protein sequence ID" value="ABZ10127.1"/>
    <property type="molecule type" value="Genomic_DNA"/>
</dbReference>
<dbReference type="InterPro" id="IPR027417">
    <property type="entry name" value="P-loop_NTPase"/>
</dbReference>
<name>B3TC18_9ZZZZ</name>
<evidence type="ECO:0000313" key="1">
    <source>
        <dbReference type="EMBL" id="ABZ10127.1"/>
    </source>
</evidence>
<protein>
    <submittedName>
        <fullName evidence="1">Putative phosphoribulokinase / Uridine kinase family protein</fullName>
    </submittedName>
</protein>
<gene>
    <name evidence="1" type="ORF">ALOHA_HF4000APKG10F17ctg1g27</name>
</gene>
<keyword evidence="1" id="KW-0808">Transferase</keyword>
<proteinExistence type="predicted"/>
<accession>B3TC18</accession>
<dbReference type="GO" id="GO:0016301">
    <property type="term" value="F:kinase activity"/>
    <property type="evidence" value="ECO:0007669"/>
    <property type="project" value="UniProtKB-KW"/>
</dbReference>
<dbReference type="Gene3D" id="3.40.50.300">
    <property type="entry name" value="P-loop containing nucleotide triphosphate hydrolases"/>
    <property type="match status" value="1"/>
</dbReference>
<dbReference type="PANTHER" id="PTHR10285">
    <property type="entry name" value="URIDINE KINASE"/>
    <property type="match status" value="1"/>
</dbReference>
<dbReference type="AlphaFoldDB" id="B3TC18"/>
<reference evidence="1" key="1">
    <citation type="journal article" date="2008" name="ISME J.">
        <title>Genomic patterns of recombination, clonal divergence and environment in marine microbial populations.</title>
        <authorList>
            <person name="Konstantinidis K.T."/>
            <person name="Delong E.F."/>
        </authorList>
    </citation>
    <scope>NUCLEOTIDE SEQUENCE</scope>
</reference>
<dbReference type="SUPFAM" id="SSF52540">
    <property type="entry name" value="P-loop containing nucleoside triphosphate hydrolases"/>
    <property type="match status" value="1"/>
</dbReference>